<dbReference type="Proteomes" id="UP001165289">
    <property type="component" value="Unassembled WGS sequence"/>
</dbReference>
<protein>
    <submittedName>
        <fullName evidence="2">Uncharacterized protein</fullName>
    </submittedName>
</protein>
<feature type="transmembrane region" description="Helical" evidence="1">
    <location>
        <begin position="6"/>
        <end position="21"/>
    </location>
</feature>
<reference evidence="2 3" key="1">
    <citation type="journal article" date="2023" name="BMC Biol.">
        <title>The compact genome of the sponge Oopsacas minuta (Hexactinellida) is lacking key metazoan core genes.</title>
        <authorList>
            <person name="Santini S."/>
            <person name="Schenkelaars Q."/>
            <person name="Jourda C."/>
            <person name="Duchesne M."/>
            <person name="Belahbib H."/>
            <person name="Rocher C."/>
            <person name="Selva M."/>
            <person name="Riesgo A."/>
            <person name="Vervoort M."/>
            <person name="Leys S.P."/>
            <person name="Kodjabachian L."/>
            <person name="Le Bivic A."/>
            <person name="Borchiellini C."/>
            <person name="Claverie J.M."/>
            <person name="Renard E."/>
        </authorList>
    </citation>
    <scope>NUCLEOTIDE SEQUENCE [LARGE SCALE GENOMIC DNA]</scope>
    <source>
        <strain evidence="2">SPO-2</strain>
    </source>
</reference>
<gene>
    <name evidence="2" type="ORF">LOD99_15315</name>
</gene>
<evidence type="ECO:0000313" key="2">
    <source>
        <dbReference type="EMBL" id="KAI6658515.1"/>
    </source>
</evidence>
<organism evidence="2 3">
    <name type="scientific">Oopsacas minuta</name>
    <dbReference type="NCBI Taxonomy" id="111878"/>
    <lineage>
        <taxon>Eukaryota</taxon>
        <taxon>Metazoa</taxon>
        <taxon>Porifera</taxon>
        <taxon>Hexactinellida</taxon>
        <taxon>Hexasterophora</taxon>
        <taxon>Lyssacinosida</taxon>
        <taxon>Leucopsacidae</taxon>
        <taxon>Oopsacas</taxon>
    </lineage>
</organism>
<comment type="caution">
    <text evidence="2">The sequence shown here is derived from an EMBL/GenBank/DDBJ whole genome shotgun (WGS) entry which is preliminary data.</text>
</comment>
<name>A0AAV7KCA6_9METZ</name>
<keyword evidence="3" id="KW-1185">Reference proteome</keyword>
<feature type="transmembrane region" description="Helical" evidence="1">
    <location>
        <begin position="64"/>
        <end position="85"/>
    </location>
</feature>
<keyword evidence="1" id="KW-0812">Transmembrane</keyword>
<proteinExistence type="predicted"/>
<accession>A0AAV7KCA6</accession>
<dbReference type="EMBL" id="JAKMXF010000088">
    <property type="protein sequence ID" value="KAI6658515.1"/>
    <property type="molecule type" value="Genomic_DNA"/>
</dbReference>
<evidence type="ECO:0000313" key="3">
    <source>
        <dbReference type="Proteomes" id="UP001165289"/>
    </source>
</evidence>
<keyword evidence="1" id="KW-1133">Transmembrane helix</keyword>
<keyword evidence="1" id="KW-0472">Membrane</keyword>
<evidence type="ECO:0000256" key="1">
    <source>
        <dbReference type="SAM" id="Phobius"/>
    </source>
</evidence>
<feature type="transmembrane region" description="Helical" evidence="1">
    <location>
        <begin position="122"/>
        <end position="142"/>
    </location>
</feature>
<feature type="transmembrane region" description="Helical" evidence="1">
    <location>
        <begin position="28"/>
        <end position="44"/>
    </location>
</feature>
<dbReference type="AlphaFoldDB" id="A0AAV7KCA6"/>
<sequence>MQPWWVIIFTIWYVVSLIYVGKRCWSGGLLIGVATCWGIIGGTWEHVKAYYSELDARPVEDRWMLVVFDGPIVLASSYMLIKFLFNTPASNLLKIFFLFLGAVLFASFIITTEAKQDLYWHIQHSMIHFVTALQFGVIAYYLDRDKAKKIN</sequence>
<feature type="transmembrane region" description="Helical" evidence="1">
    <location>
        <begin position="92"/>
        <end position="110"/>
    </location>
</feature>